<dbReference type="NCBIfam" id="TIGR00945">
    <property type="entry name" value="tatC"/>
    <property type="match status" value="1"/>
</dbReference>
<proteinExistence type="inferred from homology"/>
<feature type="transmembrane region" description="Helical" evidence="7">
    <location>
        <begin position="30"/>
        <end position="48"/>
    </location>
</feature>
<comment type="similarity">
    <text evidence="7">Belongs to the TatC family.</text>
</comment>
<evidence type="ECO:0000256" key="8">
    <source>
        <dbReference type="SAM" id="MobiDB-lite"/>
    </source>
</evidence>
<keyword evidence="2 7" id="KW-0812">Transmembrane</keyword>
<keyword evidence="10" id="KW-1185">Reference proteome</keyword>
<dbReference type="EMBL" id="BMPQ01000012">
    <property type="protein sequence ID" value="GGK82167.1"/>
    <property type="molecule type" value="Genomic_DNA"/>
</dbReference>
<evidence type="ECO:0000256" key="7">
    <source>
        <dbReference type="HAMAP-Rule" id="MF_00902"/>
    </source>
</evidence>
<feature type="transmembrane region" description="Helical" evidence="7">
    <location>
        <begin position="230"/>
        <end position="252"/>
    </location>
</feature>
<reference evidence="9" key="2">
    <citation type="submission" date="2020-09" db="EMBL/GenBank/DDBJ databases">
        <authorList>
            <person name="Sun Q."/>
            <person name="Ohkuma M."/>
        </authorList>
    </citation>
    <scope>NUCLEOTIDE SEQUENCE</scope>
    <source>
        <strain evidence="9">JCM 3035</strain>
    </source>
</reference>
<feature type="transmembrane region" description="Helical" evidence="7">
    <location>
        <begin position="173"/>
        <end position="194"/>
    </location>
</feature>
<evidence type="ECO:0000256" key="4">
    <source>
        <dbReference type="ARBA" id="ARBA00022989"/>
    </source>
</evidence>
<evidence type="ECO:0000313" key="10">
    <source>
        <dbReference type="Proteomes" id="UP000637788"/>
    </source>
</evidence>
<dbReference type="HAMAP" id="MF_00902">
    <property type="entry name" value="TatC"/>
    <property type="match status" value="1"/>
</dbReference>
<keyword evidence="3 7" id="KW-0653">Protein transport</keyword>
<dbReference type="GO" id="GO:0043953">
    <property type="term" value="P:protein transport by the Tat complex"/>
    <property type="evidence" value="ECO:0007669"/>
    <property type="project" value="UniProtKB-UniRule"/>
</dbReference>
<feature type="transmembrane region" description="Helical" evidence="7">
    <location>
        <begin position="206"/>
        <end position="224"/>
    </location>
</feature>
<keyword evidence="7" id="KW-0813">Transport</keyword>
<dbReference type="GO" id="GO:0009977">
    <property type="term" value="F:proton motive force dependent protein transmembrane transporter activity"/>
    <property type="evidence" value="ECO:0007669"/>
    <property type="project" value="TreeGrafter"/>
</dbReference>
<comment type="subunit">
    <text evidence="7">The Tat system comprises two distinct complexes: a TatABC complex, containing multiple copies of TatA, TatB and TatC subunits, and a separate TatA complex, containing only TatA subunits. Substrates initially bind to the TatABC complex, which probably triggers association of the separate TatA complex to form the active translocon.</text>
</comment>
<keyword evidence="5 7" id="KW-0811">Translocation</keyword>
<dbReference type="PRINTS" id="PR01840">
    <property type="entry name" value="TATCFAMILY"/>
</dbReference>
<dbReference type="Pfam" id="PF00902">
    <property type="entry name" value="TatC"/>
    <property type="match status" value="1"/>
</dbReference>
<feature type="compositionally biased region" description="Acidic residues" evidence="8">
    <location>
        <begin position="264"/>
        <end position="282"/>
    </location>
</feature>
<sequence>MLKSARKKEEKDPEGRMPLVEHLRELRNRLTKAMIAIILVMIVAAFYSEQLMQFLADPVPTCEDLVNSDGGNCAIVSFNTLTSPFTTTIKVSLMAGLVVSSPVWLYQLWAFVAPGLHKHEKKYTYAFVTAAVPLFIGGALLAYAILPVSMKVLLSLTPGGSANILSLDEVLDFTIRMVLIFGVAFELPLLLIMLNMVGIVSGRRMAGWWRGVVMGVFVFGAVATPTTDPVGMIALSGPIIVLYFMAVGFSLLNDKRRARKEALGPDDDEASELDLTPEDVGEVESVSASRALPAQPDSDRRRDPDRVNGYDDVT</sequence>
<dbReference type="Proteomes" id="UP000637788">
    <property type="component" value="Unassembled WGS sequence"/>
</dbReference>
<evidence type="ECO:0000256" key="5">
    <source>
        <dbReference type="ARBA" id="ARBA00023010"/>
    </source>
</evidence>
<dbReference type="InterPro" id="IPR002033">
    <property type="entry name" value="TatC"/>
</dbReference>
<keyword evidence="6 7" id="KW-0472">Membrane</keyword>
<feature type="region of interest" description="Disordered" evidence="8">
    <location>
        <begin position="262"/>
        <end position="314"/>
    </location>
</feature>
<dbReference type="PANTHER" id="PTHR30371:SF0">
    <property type="entry name" value="SEC-INDEPENDENT PROTEIN TRANSLOCASE PROTEIN TATC, CHLOROPLASTIC-RELATED"/>
    <property type="match status" value="1"/>
</dbReference>
<feature type="transmembrane region" description="Helical" evidence="7">
    <location>
        <begin position="124"/>
        <end position="146"/>
    </location>
</feature>
<comment type="caution">
    <text evidence="9">The sequence shown here is derived from an EMBL/GenBank/DDBJ whole genome shotgun (WGS) entry which is preliminary data.</text>
</comment>
<accession>A0A917R1Q9</accession>
<comment type="function">
    <text evidence="7">Part of the twin-arginine translocation (Tat) system that transports large folded proteins containing a characteristic twin-arginine motif in their signal peptide across membranes. Together with TatB, TatC is part of a receptor directly interacting with Tat signal peptides.</text>
</comment>
<feature type="transmembrane region" description="Helical" evidence="7">
    <location>
        <begin position="91"/>
        <end position="112"/>
    </location>
</feature>
<keyword evidence="4 7" id="KW-1133">Transmembrane helix</keyword>
<evidence type="ECO:0000313" key="9">
    <source>
        <dbReference type="EMBL" id="GGK82167.1"/>
    </source>
</evidence>
<evidence type="ECO:0000256" key="1">
    <source>
        <dbReference type="ARBA" id="ARBA00004141"/>
    </source>
</evidence>
<name>A0A917R1Q9_9ACTN</name>
<gene>
    <name evidence="7 9" type="primary">tatC</name>
    <name evidence="9" type="ORF">GCM10010094_49180</name>
</gene>
<evidence type="ECO:0000256" key="2">
    <source>
        <dbReference type="ARBA" id="ARBA00022692"/>
    </source>
</evidence>
<comment type="subcellular location">
    <subcellularLocation>
        <location evidence="7">Cell membrane</location>
        <topology evidence="7">Multi-pass membrane protein</topology>
    </subcellularLocation>
    <subcellularLocation>
        <location evidence="1">Membrane</location>
        <topology evidence="1">Multi-pass membrane protein</topology>
    </subcellularLocation>
</comment>
<dbReference type="GO" id="GO:0065002">
    <property type="term" value="P:intracellular protein transmembrane transport"/>
    <property type="evidence" value="ECO:0007669"/>
    <property type="project" value="TreeGrafter"/>
</dbReference>
<dbReference type="PANTHER" id="PTHR30371">
    <property type="entry name" value="SEC-INDEPENDENT PROTEIN TRANSLOCASE PROTEIN TATC"/>
    <property type="match status" value="1"/>
</dbReference>
<organism evidence="9 10">
    <name type="scientific">Streptomyces flaveus</name>
    <dbReference type="NCBI Taxonomy" id="66370"/>
    <lineage>
        <taxon>Bacteria</taxon>
        <taxon>Bacillati</taxon>
        <taxon>Actinomycetota</taxon>
        <taxon>Actinomycetes</taxon>
        <taxon>Kitasatosporales</taxon>
        <taxon>Streptomycetaceae</taxon>
        <taxon>Streptomyces</taxon>
        <taxon>Streptomyces aurantiacus group</taxon>
    </lineage>
</organism>
<reference evidence="9" key="1">
    <citation type="journal article" date="2014" name="Int. J. Syst. Evol. Microbiol.">
        <title>Complete genome sequence of Corynebacterium casei LMG S-19264T (=DSM 44701T), isolated from a smear-ripened cheese.</title>
        <authorList>
            <consortium name="US DOE Joint Genome Institute (JGI-PGF)"/>
            <person name="Walter F."/>
            <person name="Albersmeier A."/>
            <person name="Kalinowski J."/>
            <person name="Ruckert C."/>
        </authorList>
    </citation>
    <scope>NUCLEOTIDE SEQUENCE</scope>
    <source>
        <strain evidence="9">JCM 3035</strain>
    </source>
</reference>
<evidence type="ECO:0000256" key="6">
    <source>
        <dbReference type="ARBA" id="ARBA00023136"/>
    </source>
</evidence>
<feature type="compositionally biased region" description="Basic and acidic residues" evidence="8">
    <location>
        <begin position="297"/>
        <end position="314"/>
    </location>
</feature>
<dbReference type="AlphaFoldDB" id="A0A917R1Q9"/>
<keyword evidence="7" id="KW-1003">Cell membrane</keyword>
<evidence type="ECO:0000256" key="3">
    <source>
        <dbReference type="ARBA" id="ARBA00022927"/>
    </source>
</evidence>
<dbReference type="GO" id="GO:0033281">
    <property type="term" value="C:TAT protein transport complex"/>
    <property type="evidence" value="ECO:0007669"/>
    <property type="project" value="UniProtKB-UniRule"/>
</dbReference>
<protein>
    <recommendedName>
        <fullName evidence="7">Sec-independent protein translocase protein TatC</fullName>
    </recommendedName>
</protein>